<dbReference type="PANTHER" id="PTHR37185">
    <property type="entry name" value="MEMBRANE PROTEIN"/>
    <property type="match status" value="1"/>
</dbReference>
<proteinExistence type="predicted"/>
<evidence type="ECO:0000313" key="4">
    <source>
        <dbReference type="Proteomes" id="UP000324897"/>
    </source>
</evidence>
<feature type="region of interest" description="Disordered" evidence="1">
    <location>
        <begin position="219"/>
        <end position="247"/>
    </location>
</feature>
<feature type="compositionally biased region" description="Low complexity" evidence="1">
    <location>
        <begin position="22"/>
        <end position="46"/>
    </location>
</feature>
<evidence type="ECO:0000313" key="3">
    <source>
        <dbReference type="EMBL" id="TVU32260.1"/>
    </source>
</evidence>
<sequence length="481" mass="50971">MSVEYVFPAPKPTGLGRVARNSASSTASSSLSSSSSSASDSSSSSSKLGAATGLRWRGPYFLSRGKAEGMCDVRSLEVCENAADAGAGAAAVVAHAAGGSSSCRWSGISVFFSGEKRPRVGQLLIVIVTGEQIPAVRCLSQSNPTLHLAPASPHFPTSPVKSHLAAGRLRSAASGLPPAPPPLGPSRIMLRIHSCPRVYPPPPLPAVCRQSAASSPAPKRCFPPAVRAQNPPRRAAVTPAASGELQRGQVEDDDLGEDLGEALARTRQLVECAMFAAVAGLAYFLSNSLAIENYFGCFFPLPVVISSLRWGLDAGRKTVVATVLLLFTLSGPVKASTYLLMHGVVGLAMGTIWSLETNWIVSIILCSINKLNLIQEFFMQTRALGACGYVLVSSFLIRENILALITVNIHASLTYILAAAGVNTIPSMDAIYVLFGALLLLNCGFFIFLLHIMYTVFLTKLGIKSSLRSPRWLDKVLLMSR</sequence>
<comment type="caution">
    <text evidence="3">The sequence shown here is derived from an EMBL/GenBank/DDBJ whole genome shotgun (WGS) entry which is preliminary data.</text>
</comment>
<organism evidence="3 4">
    <name type="scientific">Eragrostis curvula</name>
    <name type="common">weeping love grass</name>
    <dbReference type="NCBI Taxonomy" id="38414"/>
    <lineage>
        <taxon>Eukaryota</taxon>
        <taxon>Viridiplantae</taxon>
        <taxon>Streptophyta</taxon>
        <taxon>Embryophyta</taxon>
        <taxon>Tracheophyta</taxon>
        <taxon>Spermatophyta</taxon>
        <taxon>Magnoliopsida</taxon>
        <taxon>Liliopsida</taxon>
        <taxon>Poales</taxon>
        <taxon>Poaceae</taxon>
        <taxon>PACMAD clade</taxon>
        <taxon>Chloridoideae</taxon>
        <taxon>Eragrostideae</taxon>
        <taxon>Eragrostidinae</taxon>
        <taxon>Eragrostis</taxon>
    </lineage>
</organism>
<dbReference type="OrthoDB" id="2019412at2759"/>
<feature type="transmembrane region" description="Helical" evidence="2">
    <location>
        <begin position="431"/>
        <end position="458"/>
    </location>
</feature>
<feature type="transmembrane region" description="Helical" evidence="2">
    <location>
        <begin position="401"/>
        <end position="425"/>
    </location>
</feature>
<keyword evidence="2" id="KW-0812">Transmembrane</keyword>
<name>A0A5J9VBR4_9POAL</name>
<feature type="transmembrane region" description="Helical" evidence="2">
    <location>
        <begin position="291"/>
        <end position="312"/>
    </location>
</feature>
<accession>A0A5J9VBR4</accession>
<reference evidence="3 4" key="1">
    <citation type="journal article" date="2019" name="Sci. Rep.">
        <title>A high-quality genome of Eragrostis curvula grass provides insights into Poaceae evolution and supports new strategies to enhance forage quality.</title>
        <authorList>
            <person name="Carballo J."/>
            <person name="Santos B.A.C.M."/>
            <person name="Zappacosta D."/>
            <person name="Garbus I."/>
            <person name="Selva J.P."/>
            <person name="Gallo C.A."/>
            <person name="Diaz A."/>
            <person name="Albertini E."/>
            <person name="Caccamo M."/>
            <person name="Echenique V."/>
        </authorList>
    </citation>
    <scope>NUCLEOTIDE SEQUENCE [LARGE SCALE GENOMIC DNA]</scope>
    <source>
        <strain evidence="4">cv. Victoria</strain>
        <tissue evidence="3">Leaf</tissue>
    </source>
</reference>
<feature type="non-terminal residue" evidence="3">
    <location>
        <position position="1"/>
    </location>
</feature>
<keyword evidence="4" id="KW-1185">Reference proteome</keyword>
<gene>
    <name evidence="3" type="ORF">EJB05_23984</name>
</gene>
<evidence type="ECO:0000256" key="1">
    <source>
        <dbReference type="SAM" id="MobiDB-lite"/>
    </source>
</evidence>
<dbReference type="Gramene" id="TVU32260">
    <property type="protein sequence ID" value="TVU32260"/>
    <property type="gene ID" value="EJB05_23984"/>
</dbReference>
<keyword evidence="2" id="KW-0472">Membrane</keyword>
<keyword evidence="2" id="KW-1133">Transmembrane helix</keyword>
<feature type="region of interest" description="Disordered" evidence="1">
    <location>
        <begin position="1"/>
        <end position="49"/>
    </location>
</feature>
<dbReference type="Proteomes" id="UP000324897">
    <property type="component" value="Chromosome 1"/>
</dbReference>
<evidence type="ECO:0000256" key="2">
    <source>
        <dbReference type="SAM" id="Phobius"/>
    </source>
</evidence>
<dbReference type="PANTHER" id="PTHR37185:SF3">
    <property type="entry name" value="MEMBRANE PROTEIN"/>
    <property type="match status" value="1"/>
</dbReference>
<feature type="transmembrane region" description="Helical" evidence="2">
    <location>
        <begin position="319"/>
        <end position="341"/>
    </location>
</feature>
<feature type="transmembrane region" description="Helical" evidence="2">
    <location>
        <begin position="347"/>
        <end position="368"/>
    </location>
</feature>
<dbReference type="AlphaFoldDB" id="A0A5J9VBR4"/>
<protein>
    <submittedName>
        <fullName evidence="3">Uncharacterized protein</fullName>
    </submittedName>
</protein>
<dbReference type="EMBL" id="RWGY01000011">
    <property type="protein sequence ID" value="TVU32260.1"/>
    <property type="molecule type" value="Genomic_DNA"/>
</dbReference>